<name>E0PD48_STREI</name>
<evidence type="ECO:0000313" key="2">
    <source>
        <dbReference type="EMBL" id="EFM27801.1"/>
    </source>
</evidence>
<dbReference type="Gene3D" id="3.40.50.720">
    <property type="entry name" value="NAD(P)-binding Rossmann-like Domain"/>
    <property type="match status" value="1"/>
</dbReference>
<sequence>MIGKSSNKVQALIRKADRMTNVVIIGATGSLGRSLHEELKDNTAYDITLFSRHAESLVLASNEKAINGSATSSNDLDSVIAGQDIVFVALSGDLPKMAFEIVSSMKYNKVKRIIFVSSMGIYGEVAGEPKGIVAPILKPYRKAADIVEQSGLDYTILRPGWFDNGQDSTCQITQKGETFYGHDVSRKAIVTLVKHIIDQPETYLNTSLGLYR</sequence>
<reference evidence="2 3" key="1">
    <citation type="submission" date="2010-07" db="EMBL/GenBank/DDBJ databases">
        <authorList>
            <person name="Muzny D."/>
            <person name="Qin X."/>
            <person name="Deng J."/>
            <person name="Jiang H."/>
            <person name="Liu Y."/>
            <person name="Qu J."/>
            <person name="Song X.-Z."/>
            <person name="Zhang L."/>
            <person name="Thornton R."/>
            <person name="Coyle M."/>
            <person name="Francisco L."/>
            <person name="Jackson L."/>
            <person name="Javaid M."/>
            <person name="Korchina V."/>
            <person name="Kovar C."/>
            <person name="Mata R."/>
            <person name="Mathew T."/>
            <person name="Ngo R."/>
            <person name="Nguyen L."/>
            <person name="Nguyen N."/>
            <person name="Okwuonu G."/>
            <person name="Ongeri F."/>
            <person name="Pham C."/>
            <person name="Simmons D."/>
            <person name="Wilczek-Boney K."/>
            <person name="Hale W."/>
            <person name="Jakkamsetti A."/>
            <person name="Pham P."/>
            <person name="Ruth R."/>
            <person name="San Lucas F."/>
            <person name="Warren J."/>
            <person name="Zhang J."/>
            <person name="Zhao Z."/>
            <person name="Zhou C."/>
            <person name="Zhu D."/>
            <person name="Lee S."/>
            <person name="Bess C."/>
            <person name="Blankenburg K."/>
            <person name="Forbes L."/>
            <person name="Fu Q."/>
            <person name="Gubbala S."/>
            <person name="Hirani K."/>
            <person name="Jayaseelan J.C."/>
            <person name="Lara F."/>
            <person name="Munidasa M."/>
            <person name="Palculict T."/>
            <person name="Patil S."/>
            <person name="Pu L.-L."/>
            <person name="Saada N."/>
            <person name="Tang L."/>
            <person name="Weissenberger G."/>
            <person name="Zhu Y."/>
            <person name="Hemphill L."/>
            <person name="Shang Y."/>
            <person name="Youmans B."/>
            <person name="Ayvaz T."/>
            <person name="Ross M."/>
            <person name="Santibanez J."/>
            <person name="Aqrawi P."/>
            <person name="Gross S."/>
            <person name="Joshi V."/>
            <person name="Fowler G."/>
            <person name="Nazareth L."/>
            <person name="Reid J."/>
            <person name="Worley K."/>
            <person name="Petrosino J."/>
            <person name="Highlander S."/>
            <person name="Gibbs R."/>
        </authorList>
    </citation>
    <scope>NUCLEOTIDE SEQUENCE [LARGE SCALE GENOMIC DNA]</scope>
    <source>
        <strain evidence="2 3">ATCC 700338</strain>
    </source>
</reference>
<dbReference type="PANTHER" id="PTHR43355:SF2">
    <property type="entry name" value="FLAVIN REDUCTASE (NADPH)"/>
    <property type="match status" value="1"/>
</dbReference>
<accession>E0PD48</accession>
<dbReference type="AlphaFoldDB" id="E0PD48"/>
<dbReference type="HOGENOM" id="CLU_025711_6_0_9"/>
<gene>
    <name evidence="2" type="ORF">HMPREF9319_0771</name>
</gene>
<dbReference type="InterPro" id="IPR036291">
    <property type="entry name" value="NAD(P)-bd_dom_sf"/>
</dbReference>
<proteinExistence type="predicted"/>
<dbReference type="GO" id="GO:0042602">
    <property type="term" value="F:riboflavin reductase (NADPH) activity"/>
    <property type="evidence" value="ECO:0007669"/>
    <property type="project" value="TreeGrafter"/>
</dbReference>
<dbReference type="InterPro" id="IPR051606">
    <property type="entry name" value="Polyketide_Oxido-like"/>
</dbReference>
<dbReference type="Proteomes" id="UP000004290">
    <property type="component" value="Unassembled WGS sequence"/>
</dbReference>
<dbReference type="InterPro" id="IPR016040">
    <property type="entry name" value="NAD(P)-bd_dom"/>
</dbReference>
<dbReference type="Pfam" id="PF13460">
    <property type="entry name" value="NAD_binding_10"/>
    <property type="match status" value="1"/>
</dbReference>
<dbReference type="EMBL" id="AEEL01000012">
    <property type="protein sequence ID" value="EFM27801.1"/>
    <property type="molecule type" value="Genomic_DNA"/>
</dbReference>
<evidence type="ECO:0000259" key="1">
    <source>
        <dbReference type="Pfam" id="PF13460"/>
    </source>
</evidence>
<evidence type="ECO:0000313" key="3">
    <source>
        <dbReference type="Proteomes" id="UP000004290"/>
    </source>
</evidence>
<feature type="domain" description="NAD(P)-binding" evidence="1">
    <location>
        <begin position="26"/>
        <end position="200"/>
    </location>
</feature>
<protein>
    <submittedName>
        <fullName evidence="2">NAD dependent epimerase/dehydratase family protein</fullName>
    </submittedName>
</protein>
<organism evidence="2 3">
    <name type="scientific">Streptococcus equinus ATCC 700338</name>
    <dbReference type="NCBI Taxonomy" id="864569"/>
    <lineage>
        <taxon>Bacteria</taxon>
        <taxon>Bacillati</taxon>
        <taxon>Bacillota</taxon>
        <taxon>Bacilli</taxon>
        <taxon>Lactobacillales</taxon>
        <taxon>Streptococcaceae</taxon>
        <taxon>Streptococcus</taxon>
    </lineage>
</organism>
<dbReference type="GO" id="GO:0004074">
    <property type="term" value="F:biliverdin reductase [NAD(P)H] activity"/>
    <property type="evidence" value="ECO:0007669"/>
    <property type="project" value="TreeGrafter"/>
</dbReference>
<comment type="caution">
    <text evidence="2">The sequence shown here is derived from an EMBL/GenBank/DDBJ whole genome shotgun (WGS) entry which is preliminary data.</text>
</comment>
<dbReference type="SUPFAM" id="SSF51735">
    <property type="entry name" value="NAD(P)-binding Rossmann-fold domains"/>
    <property type="match status" value="1"/>
</dbReference>
<keyword evidence="3" id="KW-1185">Reference proteome</keyword>
<dbReference type="PANTHER" id="PTHR43355">
    <property type="entry name" value="FLAVIN REDUCTASE (NADPH)"/>
    <property type="match status" value="1"/>
</dbReference>